<dbReference type="PANTHER" id="PTHR48006:SF60">
    <property type="entry name" value="PROTEIN KINASE DOMAIN-CONTAINING PROTEIN"/>
    <property type="match status" value="1"/>
</dbReference>
<proteinExistence type="predicted"/>
<evidence type="ECO:0000256" key="20">
    <source>
        <dbReference type="SAM" id="MobiDB-lite"/>
    </source>
</evidence>
<feature type="region of interest" description="Disordered" evidence="20">
    <location>
        <begin position="945"/>
        <end position="987"/>
    </location>
</feature>
<dbReference type="PROSITE" id="PS50011">
    <property type="entry name" value="PROTEIN_KINASE_DOM"/>
    <property type="match status" value="1"/>
</dbReference>
<dbReference type="PANTHER" id="PTHR48006">
    <property type="entry name" value="LEUCINE-RICH REPEAT-CONTAINING PROTEIN DDB_G0281931-RELATED"/>
    <property type="match status" value="1"/>
</dbReference>
<feature type="compositionally biased region" description="Low complexity" evidence="20">
    <location>
        <begin position="961"/>
        <end position="975"/>
    </location>
</feature>
<evidence type="ECO:0000256" key="17">
    <source>
        <dbReference type="ARBA" id="ARBA00047899"/>
    </source>
</evidence>
<dbReference type="FunFam" id="3.30.200.20:FF:000217">
    <property type="entry name" value="probable LRR receptor-like serine/threonine-protein kinase At1g53430"/>
    <property type="match status" value="1"/>
</dbReference>
<feature type="transmembrane region" description="Helical" evidence="21">
    <location>
        <begin position="580"/>
        <end position="603"/>
    </location>
</feature>
<dbReference type="Gene3D" id="3.80.10.10">
    <property type="entry name" value="Ribonuclease Inhibitor"/>
    <property type="match status" value="3"/>
</dbReference>
<organism evidence="23 24">
    <name type="scientific">Taxus chinensis</name>
    <name type="common">Chinese yew</name>
    <name type="synonym">Taxus wallichiana var. chinensis</name>
    <dbReference type="NCBI Taxonomy" id="29808"/>
    <lineage>
        <taxon>Eukaryota</taxon>
        <taxon>Viridiplantae</taxon>
        <taxon>Streptophyta</taxon>
        <taxon>Embryophyta</taxon>
        <taxon>Tracheophyta</taxon>
        <taxon>Spermatophyta</taxon>
        <taxon>Pinopsida</taxon>
        <taxon>Pinidae</taxon>
        <taxon>Conifers II</taxon>
        <taxon>Cupressales</taxon>
        <taxon>Taxaceae</taxon>
        <taxon>Taxus</taxon>
    </lineage>
</organism>
<comment type="subcellular location">
    <subcellularLocation>
        <location evidence="1">Membrane</location>
        <topology evidence="1">Single-pass type I membrane protein</topology>
    </subcellularLocation>
</comment>
<keyword evidence="12 19" id="KW-0067">ATP-binding</keyword>
<comment type="caution">
    <text evidence="23">The sequence shown here is derived from an EMBL/GenBank/DDBJ whole genome shotgun (WGS) entry which is preliminary data.</text>
</comment>
<dbReference type="InterPro" id="IPR011009">
    <property type="entry name" value="Kinase-like_dom_sf"/>
</dbReference>
<dbReference type="FunFam" id="3.80.10.10:FF:000041">
    <property type="entry name" value="LRR receptor-like serine/threonine-protein kinase ERECTA"/>
    <property type="match status" value="2"/>
</dbReference>
<sequence>RALEIIAKKLQYNGWNFSEDPCSGKGSWNRSQANKTENLVNCTCTLNVCHVTHIFLKSQNLSGVVPPEFSSLAYLEELDLTRNYLIGSIPVELGSLAHLKILSLGINRLSGHIPKELGNLSNLTSLVVISNNLSGRLPERLAKLSKLNKLHIGSNNFSGRIPQSFSSFKVLTDFRAGSNNFEGKIPGFIGNWKKISILRLQASSLKGPIPSNFSGLTKLKDLRISDLTSGGSNLSFVHNLTILKTLVLRNALISGEIPLSIGEFKTLKILDLGFNNLTGSIPDSFEKQTSEGYDLEYLYLGNNSLSGNLEGQPWLNQKDFFKDLSYNNYSGDFPSWLTDSTKLNLIGNSFNANPSQKRNEAYLQRSFICDKKDRHYDLAINCGGEAWNSSSPLINYEGDENPIGPSAFVLSLEKNWAVSNTGHFMDNSNQTSYLKNAGNFQFNTRNSTLYRTARSSPTSLRYYGLCLHDGLYKVQLHFAEIEFSNEKSFTSLGRRIFDVYIQGIRVLQNFNIEEAAGGPGKGIIKIFHVNVTKSKNLEIHFLWAGRGTNNVPEEGTYGPLVSAIVVTHEFPISKSSRTPMIVGIVLGIVISVGLAVFLSFIFIKKRNGIKKGFPDAHLRKEMKNMKTSSHYFSLEEIRSATRDFHSENKIGQGGFGAVFKGILPDGQMVAVKQMFSKSTQGNREFLNEVGTISAVQHPNLVKLYGSCIEDKQLLLVYEYLVNNSLAHTLFGPQESRLNLNWPARYNICLGVARGLAYLHEESRLRIVHRDIKSTNILLDQDLNPKISDFGLAKLFDREKTHVSTRVAGTIGYMAPEYALKGQLTEKADVYSFGVVVLEVVSGRVHTEKKLQGKMVYLMEWTWHLYGENRQLDLVDVNLKSSSYSEEQVLRTINVGLLCVQANPKLRPSMSEVVDMLEGKIDVPVSRCQPPYLSYGHSDALAKEKPMSRSRSFSMEGPWKESSSSQASSFFKQQKSGDQDNDENSLILHQVSADLYPVSISDHPPSQSYT</sequence>
<gene>
    <name evidence="23" type="ORF">KI387_038146</name>
</gene>
<evidence type="ECO:0000256" key="5">
    <source>
        <dbReference type="ARBA" id="ARBA00022614"/>
    </source>
</evidence>
<evidence type="ECO:0000256" key="4">
    <source>
        <dbReference type="ARBA" id="ARBA00022553"/>
    </source>
</evidence>
<comment type="catalytic activity">
    <reaction evidence="17">
        <text>L-threonyl-[protein] + ATP = O-phospho-L-threonyl-[protein] + ADP + H(+)</text>
        <dbReference type="Rhea" id="RHEA:46608"/>
        <dbReference type="Rhea" id="RHEA-COMP:11060"/>
        <dbReference type="Rhea" id="RHEA-COMP:11605"/>
        <dbReference type="ChEBI" id="CHEBI:15378"/>
        <dbReference type="ChEBI" id="CHEBI:30013"/>
        <dbReference type="ChEBI" id="CHEBI:30616"/>
        <dbReference type="ChEBI" id="CHEBI:61977"/>
        <dbReference type="ChEBI" id="CHEBI:456216"/>
        <dbReference type="EC" id="2.7.11.1"/>
    </reaction>
</comment>
<dbReference type="FunFam" id="1.10.510.10:FF:000044">
    <property type="entry name" value="Putative LRR receptor-like serine/threonine-protein kinase"/>
    <property type="match status" value="1"/>
</dbReference>
<keyword evidence="11" id="KW-0418">Kinase</keyword>
<dbReference type="Gene3D" id="2.60.120.430">
    <property type="entry name" value="Galactose-binding lectin"/>
    <property type="match status" value="1"/>
</dbReference>
<evidence type="ECO:0000313" key="23">
    <source>
        <dbReference type="EMBL" id="KAH9310235.1"/>
    </source>
</evidence>
<dbReference type="Pfam" id="PF00069">
    <property type="entry name" value="Pkinase"/>
    <property type="match status" value="1"/>
</dbReference>
<dbReference type="Pfam" id="PF00560">
    <property type="entry name" value="LRR_1"/>
    <property type="match status" value="3"/>
</dbReference>
<dbReference type="InterPro" id="IPR001611">
    <property type="entry name" value="Leu-rich_rpt"/>
</dbReference>
<name>A0AA38L761_TAXCH</name>
<keyword evidence="24" id="KW-1185">Reference proteome</keyword>
<keyword evidence="6" id="KW-0808">Transferase</keyword>
<keyword evidence="8" id="KW-0732">Signal</keyword>
<evidence type="ECO:0000256" key="6">
    <source>
        <dbReference type="ARBA" id="ARBA00022679"/>
    </source>
</evidence>
<keyword evidence="4" id="KW-0597">Phosphoprotein</keyword>
<keyword evidence="15" id="KW-0675">Receptor</keyword>
<feature type="non-terminal residue" evidence="23">
    <location>
        <position position="1"/>
    </location>
</feature>
<dbReference type="InterPro" id="IPR000719">
    <property type="entry name" value="Prot_kinase_dom"/>
</dbReference>
<dbReference type="PROSITE" id="PS00107">
    <property type="entry name" value="PROTEIN_KINASE_ATP"/>
    <property type="match status" value="1"/>
</dbReference>
<dbReference type="InterPro" id="IPR008271">
    <property type="entry name" value="Ser/Thr_kinase_AS"/>
</dbReference>
<dbReference type="GO" id="GO:0016020">
    <property type="term" value="C:membrane"/>
    <property type="evidence" value="ECO:0007669"/>
    <property type="project" value="UniProtKB-SubCell"/>
</dbReference>
<dbReference type="Gene3D" id="1.10.510.10">
    <property type="entry name" value="Transferase(Phosphotransferase) domain 1"/>
    <property type="match status" value="1"/>
</dbReference>
<dbReference type="InterPro" id="IPR017441">
    <property type="entry name" value="Protein_kinase_ATP_BS"/>
</dbReference>
<keyword evidence="10 19" id="KW-0547">Nucleotide-binding</keyword>
<evidence type="ECO:0000256" key="7">
    <source>
        <dbReference type="ARBA" id="ARBA00022692"/>
    </source>
</evidence>
<dbReference type="PROSITE" id="PS00108">
    <property type="entry name" value="PROTEIN_KINASE_ST"/>
    <property type="match status" value="1"/>
</dbReference>
<evidence type="ECO:0000256" key="1">
    <source>
        <dbReference type="ARBA" id="ARBA00004479"/>
    </source>
</evidence>
<feature type="binding site" evidence="19">
    <location>
        <position position="672"/>
    </location>
    <ligand>
        <name>ATP</name>
        <dbReference type="ChEBI" id="CHEBI:30616"/>
    </ligand>
</feature>
<keyword evidence="3" id="KW-0723">Serine/threonine-protein kinase</keyword>
<keyword evidence="16" id="KW-0325">Glycoprotein</keyword>
<evidence type="ECO:0000256" key="15">
    <source>
        <dbReference type="ARBA" id="ARBA00023170"/>
    </source>
</evidence>
<feature type="domain" description="Protein kinase" evidence="22">
    <location>
        <begin position="644"/>
        <end position="932"/>
    </location>
</feature>
<dbReference type="Gene3D" id="3.30.200.20">
    <property type="entry name" value="Phosphorylase Kinase, domain 1"/>
    <property type="match status" value="1"/>
</dbReference>
<dbReference type="EMBL" id="JAHRHJ020000007">
    <property type="protein sequence ID" value="KAH9310235.1"/>
    <property type="molecule type" value="Genomic_DNA"/>
</dbReference>
<dbReference type="FunFam" id="2.60.120.430:FF:000004">
    <property type="entry name" value="Putative leucine-rich repeat receptor-like serine/threonine-protein kinase"/>
    <property type="match status" value="1"/>
</dbReference>
<dbReference type="Proteomes" id="UP000824469">
    <property type="component" value="Unassembled WGS sequence"/>
</dbReference>
<accession>A0AA38L761</accession>
<protein>
    <recommendedName>
        <fullName evidence="2">non-specific serine/threonine protein kinase</fullName>
        <ecNumber evidence="2">2.7.11.1</ecNumber>
    </recommendedName>
</protein>
<evidence type="ECO:0000256" key="9">
    <source>
        <dbReference type="ARBA" id="ARBA00022737"/>
    </source>
</evidence>
<evidence type="ECO:0000259" key="22">
    <source>
        <dbReference type="PROSITE" id="PS50011"/>
    </source>
</evidence>
<evidence type="ECO:0000313" key="24">
    <source>
        <dbReference type="Proteomes" id="UP000824469"/>
    </source>
</evidence>
<evidence type="ECO:0000256" key="21">
    <source>
        <dbReference type="SAM" id="Phobius"/>
    </source>
</evidence>
<dbReference type="GO" id="GO:0005524">
    <property type="term" value="F:ATP binding"/>
    <property type="evidence" value="ECO:0007669"/>
    <property type="project" value="UniProtKB-UniRule"/>
</dbReference>
<keyword evidence="5" id="KW-0433">Leucine-rich repeat</keyword>
<dbReference type="SUPFAM" id="SSF52058">
    <property type="entry name" value="L domain-like"/>
    <property type="match status" value="1"/>
</dbReference>
<keyword evidence="13 21" id="KW-1133">Transmembrane helix</keyword>
<dbReference type="CDD" id="cd14066">
    <property type="entry name" value="STKc_IRAK"/>
    <property type="match status" value="1"/>
</dbReference>
<reference evidence="23 24" key="1">
    <citation type="journal article" date="2021" name="Nat. Plants">
        <title>The Taxus genome provides insights into paclitaxel biosynthesis.</title>
        <authorList>
            <person name="Xiong X."/>
            <person name="Gou J."/>
            <person name="Liao Q."/>
            <person name="Li Y."/>
            <person name="Zhou Q."/>
            <person name="Bi G."/>
            <person name="Li C."/>
            <person name="Du R."/>
            <person name="Wang X."/>
            <person name="Sun T."/>
            <person name="Guo L."/>
            <person name="Liang H."/>
            <person name="Lu P."/>
            <person name="Wu Y."/>
            <person name="Zhang Z."/>
            <person name="Ro D.K."/>
            <person name="Shang Y."/>
            <person name="Huang S."/>
            <person name="Yan J."/>
        </authorList>
    </citation>
    <scope>NUCLEOTIDE SEQUENCE [LARGE SCALE GENOMIC DNA]</scope>
    <source>
        <strain evidence="23">Ta-2019</strain>
    </source>
</reference>
<evidence type="ECO:0000256" key="12">
    <source>
        <dbReference type="ARBA" id="ARBA00022840"/>
    </source>
</evidence>
<dbReference type="InterPro" id="IPR021720">
    <property type="entry name" value="Malectin_dom"/>
</dbReference>
<keyword evidence="7 21" id="KW-0812">Transmembrane</keyword>
<evidence type="ECO:0000256" key="19">
    <source>
        <dbReference type="PROSITE-ProRule" id="PRU10141"/>
    </source>
</evidence>
<dbReference type="GO" id="GO:0004674">
    <property type="term" value="F:protein serine/threonine kinase activity"/>
    <property type="evidence" value="ECO:0007669"/>
    <property type="project" value="UniProtKB-KW"/>
</dbReference>
<evidence type="ECO:0000256" key="18">
    <source>
        <dbReference type="ARBA" id="ARBA00048679"/>
    </source>
</evidence>
<comment type="catalytic activity">
    <reaction evidence="18">
        <text>L-seryl-[protein] + ATP = O-phospho-L-seryl-[protein] + ADP + H(+)</text>
        <dbReference type="Rhea" id="RHEA:17989"/>
        <dbReference type="Rhea" id="RHEA-COMP:9863"/>
        <dbReference type="Rhea" id="RHEA-COMP:11604"/>
        <dbReference type="ChEBI" id="CHEBI:15378"/>
        <dbReference type="ChEBI" id="CHEBI:29999"/>
        <dbReference type="ChEBI" id="CHEBI:30616"/>
        <dbReference type="ChEBI" id="CHEBI:83421"/>
        <dbReference type="ChEBI" id="CHEBI:456216"/>
        <dbReference type="EC" id="2.7.11.1"/>
    </reaction>
</comment>
<dbReference type="OMA" id="PARYNIC"/>
<keyword evidence="9" id="KW-0677">Repeat</keyword>
<evidence type="ECO:0000256" key="14">
    <source>
        <dbReference type="ARBA" id="ARBA00023136"/>
    </source>
</evidence>
<evidence type="ECO:0000256" key="13">
    <source>
        <dbReference type="ARBA" id="ARBA00022989"/>
    </source>
</evidence>
<dbReference type="SUPFAM" id="SSF56112">
    <property type="entry name" value="Protein kinase-like (PK-like)"/>
    <property type="match status" value="1"/>
</dbReference>
<evidence type="ECO:0000256" key="3">
    <source>
        <dbReference type="ARBA" id="ARBA00022527"/>
    </source>
</evidence>
<evidence type="ECO:0000256" key="10">
    <source>
        <dbReference type="ARBA" id="ARBA00022741"/>
    </source>
</evidence>
<evidence type="ECO:0000256" key="11">
    <source>
        <dbReference type="ARBA" id="ARBA00022777"/>
    </source>
</evidence>
<evidence type="ECO:0000256" key="2">
    <source>
        <dbReference type="ARBA" id="ARBA00012513"/>
    </source>
</evidence>
<dbReference type="SMART" id="SM00220">
    <property type="entry name" value="S_TKc"/>
    <property type="match status" value="1"/>
</dbReference>
<dbReference type="Pfam" id="PF11721">
    <property type="entry name" value="Malectin"/>
    <property type="match status" value="1"/>
</dbReference>
<dbReference type="AlphaFoldDB" id="A0AA38L761"/>
<dbReference type="InterPro" id="IPR032675">
    <property type="entry name" value="LRR_dom_sf"/>
</dbReference>
<evidence type="ECO:0000256" key="8">
    <source>
        <dbReference type="ARBA" id="ARBA00022729"/>
    </source>
</evidence>
<keyword evidence="14 21" id="KW-0472">Membrane</keyword>
<evidence type="ECO:0000256" key="16">
    <source>
        <dbReference type="ARBA" id="ARBA00023180"/>
    </source>
</evidence>
<dbReference type="EC" id="2.7.11.1" evidence="2"/>
<dbReference type="InterPro" id="IPR051824">
    <property type="entry name" value="LRR_Rcpt-Like_S/T_Kinase"/>
</dbReference>